<feature type="transmembrane region" description="Helical" evidence="1">
    <location>
        <begin position="158"/>
        <end position="176"/>
    </location>
</feature>
<name>A0AB39KZ91_9CAUL</name>
<dbReference type="AlphaFoldDB" id="A0AB39KZ91"/>
<dbReference type="Pfam" id="PF10002">
    <property type="entry name" value="DUF2243"/>
    <property type="match status" value="1"/>
</dbReference>
<keyword evidence="1" id="KW-0812">Transmembrane</keyword>
<accession>A0AB39KZ91</accession>
<dbReference type="RefSeq" id="WP_369062371.1">
    <property type="nucleotide sequence ID" value="NZ_CP158375.1"/>
</dbReference>
<feature type="transmembrane region" description="Helical" evidence="1">
    <location>
        <begin position="53"/>
        <end position="77"/>
    </location>
</feature>
<feature type="transmembrane region" description="Helical" evidence="1">
    <location>
        <begin position="125"/>
        <end position="146"/>
    </location>
</feature>
<dbReference type="InterPro" id="IPR018719">
    <property type="entry name" value="DUF2243_membrane"/>
</dbReference>
<proteinExistence type="predicted"/>
<feature type="transmembrane region" description="Helical" evidence="1">
    <location>
        <begin position="89"/>
        <end position="113"/>
    </location>
</feature>
<feature type="transmembrane region" description="Helical" evidence="1">
    <location>
        <begin position="12"/>
        <end position="33"/>
    </location>
</feature>
<reference evidence="2" key="1">
    <citation type="submission" date="2024-06" db="EMBL/GenBank/DDBJ databases">
        <title>Caulobacter inopinatus, sp. nov.</title>
        <authorList>
            <person name="Donachie S.P."/>
        </authorList>
    </citation>
    <scope>NUCLEOTIDE SEQUENCE</scope>
    <source>
        <strain evidence="2">73W</strain>
    </source>
</reference>
<keyword evidence="1" id="KW-0472">Membrane</keyword>
<sequence>MQRTSGDGVFGPAIVIGVALSGFFDGILLHQILQWHHLLSLAEGAPKDIGFQVLADGLFHALMYAVAIAGLAWLWSARRHVSAPGAARWLFAGALIGFGGWNLADVGLFHWILNLHHVRLDTPDWLAWDLIWFVGLGLAPTLWGLLALRGRGGRRGHGIAACLALLAVGGAVWSSAPPPASNRVMVIFAPGVSQVAMMDAVAVVNGRLIDVAHGAMVIELAEPHRAWALYAQGALMVSSAGPSGCLGWTKIA</sequence>
<evidence type="ECO:0000313" key="2">
    <source>
        <dbReference type="EMBL" id="XDO98496.1"/>
    </source>
</evidence>
<keyword evidence="1" id="KW-1133">Transmembrane helix</keyword>
<evidence type="ECO:0000256" key="1">
    <source>
        <dbReference type="SAM" id="Phobius"/>
    </source>
</evidence>
<gene>
    <name evidence="2" type="ORF">ABOZ73_08795</name>
</gene>
<dbReference type="EMBL" id="CP158375">
    <property type="protein sequence ID" value="XDO98496.1"/>
    <property type="molecule type" value="Genomic_DNA"/>
</dbReference>
<organism evidence="2">
    <name type="scientific">Caulobacter sp. 73W</name>
    <dbReference type="NCBI Taxonomy" id="3161137"/>
    <lineage>
        <taxon>Bacteria</taxon>
        <taxon>Pseudomonadati</taxon>
        <taxon>Pseudomonadota</taxon>
        <taxon>Alphaproteobacteria</taxon>
        <taxon>Caulobacterales</taxon>
        <taxon>Caulobacteraceae</taxon>
        <taxon>Caulobacter</taxon>
    </lineage>
</organism>
<protein>
    <submittedName>
        <fullName evidence="2">DUF2243 domain-containing protein</fullName>
    </submittedName>
</protein>